<evidence type="ECO:0000313" key="10">
    <source>
        <dbReference type="EMBL" id="OGJ01659.1"/>
    </source>
</evidence>
<dbReference type="Gene3D" id="1.10.10.350">
    <property type="match status" value="1"/>
</dbReference>
<evidence type="ECO:0000256" key="4">
    <source>
        <dbReference type="ARBA" id="ARBA00022840"/>
    </source>
</evidence>
<comment type="similarity">
    <text evidence="1 7">Belongs to the class-I aminoacyl-tRNA synthetase family. Glutamate--tRNA ligase type 1 subfamily.</text>
</comment>
<dbReference type="InterPro" id="IPR004527">
    <property type="entry name" value="Glu-tRNA-ligase_bac/mito"/>
</dbReference>
<evidence type="ECO:0000256" key="7">
    <source>
        <dbReference type="HAMAP-Rule" id="MF_00022"/>
    </source>
</evidence>
<evidence type="ECO:0000256" key="1">
    <source>
        <dbReference type="ARBA" id="ARBA00007894"/>
    </source>
</evidence>
<dbReference type="GO" id="GO:0005737">
    <property type="term" value="C:cytoplasm"/>
    <property type="evidence" value="ECO:0007669"/>
    <property type="project" value="UniProtKB-SubCell"/>
</dbReference>
<dbReference type="Pfam" id="PF19269">
    <property type="entry name" value="Anticodon_2"/>
    <property type="match status" value="1"/>
</dbReference>
<dbReference type="AlphaFoldDB" id="A0A1F6Y5N8"/>
<comment type="catalytic activity">
    <reaction evidence="7">
        <text>tRNA(Glu) + L-glutamate + ATP = L-glutamyl-tRNA(Glu) + AMP + diphosphate</text>
        <dbReference type="Rhea" id="RHEA:23540"/>
        <dbReference type="Rhea" id="RHEA-COMP:9663"/>
        <dbReference type="Rhea" id="RHEA-COMP:9680"/>
        <dbReference type="ChEBI" id="CHEBI:29985"/>
        <dbReference type="ChEBI" id="CHEBI:30616"/>
        <dbReference type="ChEBI" id="CHEBI:33019"/>
        <dbReference type="ChEBI" id="CHEBI:78442"/>
        <dbReference type="ChEBI" id="CHEBI:78520"/>
        <dbReference type="ChEBI" id="CHEBI:456215"/>
        <dbReference type="EC" id="6.1.1.17"/>
    </reaction>
</comment>
<dbReference type="GO" id="GO:0006424">
    <property type="term" value="P:glutamyl-tRNA aminoacylation"/>
    <property type="evidence" value="ECO:0007669"/>
    <property type="project" value="UniProtKB-UniRule"/>
</dbReference>
<feature type="short sequence motif" description="'HIGH' region" evidence="7">
    <location>
        <begin position="12"/>
        <end position="22"/>
    </location>
</feature>
<dbReference type="PRINTS" id="PR00987">
    <property type="entry name" value="TRNASYNTHGLU"/>
</dbReference>
<dbReference type="InterPro" id="IPR033910">
    <property type="entry name" value="GluRS_core"/>
</dbReference>
<dbReference type="NCBIfam" id="TIGR00464">
    <property type="entry name" value="gltX_bact"/>
    <property type="match status" value="1"/>
</dbReference>
<evidence type="ECO:0000256" key="6">
    <source>
        <dbReference type="ARBA" id="ARBA00023146"/>
    </source>
</evidence>
<dbReference type="SUPFAM" id="SSF48163">
    <property type="entry name" value="An anticodon-binding domain of class I aminoacyl-tRNA synthetases"/>
    <property type="match status" value="1"/>
</dbReference>
<dbReference type="GO" id="GO:0004818">
    <property type="term" value="F:glutamate-tRNA ligase activity"/>
    <property type="evidence" value="ECO:0007669"/>
    <property type="project" value="UniProtKB-UniRule"/>
</dbReference>
<reference evidence="10 11" key="1">
    <citation type="journal article" date="2016" name="Nat. Commun.">
        <title>Thousands of microbial genomes shed light on interconnected biogeochemical processes in an aquifer system.</title>
        <authorList>
            <person name="Anantharaman K."/>
            <person name="Brown C.T."/>
            <person name="Hug L.A."/>
            <person name="Sharon I."/>
            <person name="Castelle C.J."/>
            <person name="Probst A.J."/>
            <person name="Thomas B.C."/>
            <person name="Singh A."/>
            <person name="Wilkins M.J."/>
            <person name="Karaoz U."/>
            <person name="Brodie E.L."/>
            <person name="Williams K.H."/>
            <person name="Hubbard S.S."/>
            <person name="Banfield J.F."/>
        </authorList>
    </citation>
    <scope>NUCLEOTIDE SEQUENCE [LARGE SCALE GENOMIC DNA]</scope>
</reference>
<feature type="short sequence motif" description="'KMSKS' region" evidence="7">
    <location>
        <begin position="247"/>
        <end position="251"/>
    </location>
</feature>
<keyword evidence="3 7" id="KW-0547">Nucleotide-binding</keyword>
<evidence type="ECO:0000256" key="3">
    <source>
        <dbReference type="ARBA" id="ARBA00022741"/>
    </source>
</evidence>
<dbReference type="PROSITE" id="PS00178">
    <property type="entry name" value="AA_TRNA_LIGASE_I"/>
    <property type="match status" value="1"/>
</dbReference>
<feature type="domain" description="Aminoacyl-tRNA synthetase class I anticodon-binding" evidence="9">
    <location>
        <begin position="346"/>
        <end position="476"/>
    </location>
</feature>
<evidence type="ECO:0000256" key="5">
    <source>
        <dbReference type="ARBA" id="ARBA00022917"/>
    </source>
</evidence>
<evidence type="ECO:0000259" key="8">
    <source>
        <dbReference type="Pfam" id="PF00749"/>
    </source>
</evidence>
<comment type="caution">
    <text evidence="10">The sequence shown here is derived from an EMBL/GenBank/DDBJ whole genome shotgun (WGS) entry which is preliminary data.</text>
</comment>
<dbReference type="Proteomes" id="UP000177693">
    <property type="component" value="Unassembled WGS sequence"/>
</dbReference>
<dbReference type="EC" id="6.1.1.17" evidence="7"/>
<dbReference type="PANTHER" id="PTHR43311:SF2">
    <property type="entry name" value="GLUTAMATE--TRNA LIGASE, MITOCHONDRIAL-RELATED"/>
    <property type="match status" value="1"/>
</dbReference>
<dbReference type="InterPro" id="IPR014729">
    <property type="entry name" value="Rossmann-like_a/b/a_fold"/>
</dbReference>
<dbReference type="InterPro" id="IPR001412">
    <property type="entry name" value="aa-tRNA-synth_I_CS"/>
</dbReference>
<keyword evidence="6 7" id="KW-0030">Aminoacyl-tRNA synthetase</keyword>
<dbReference type="InterPro" id="IPR008925">
    <property type="entry name" value="aa_tRNA-synth_I_cd-bd_sf"/>
</dbReference>
<proteinExistence type="inferred from homology"/>
<organism evidence="10 11">
    <name type="scientific">Candidatus Nomurabacteria bacterium RIFCSPLOWO2_02_FULL_40_67</name>
    <dbReference type="NCBI Taxonomy" id="1801787"/>
    <lineage>
        <taxon>Bacteria</taxon>
        <taxon>Candidatus Nomuraibacteriota</taxon>
    </lineage>
</organism>
<name>A0A1F6Y5N8_9BACT</name>
<evidence type="ECO:0000256" key="2">
    <source>
        <dbReference type="ARBA" id="ARBA00022598"/>
    </source>
</evidence>
<evidence type="ECO:0000259" key="9">
    <source>
        <dbReference type="Pfam" id="PF19269"/>
    </source>
</evidence>
<dbReference type="CDD" id="cd00808">
    <property type="entry name" value="GluRS_core"/>
    <property type="match status" value="1"/>
</dbReference>
<dbReference type="PANTHER" id="PTHR43311">
    <property type="entry name" value="GLUTAMATE--TRNA LIGASE"/>
    <property type="match status" value="1"/>
</dbReference>
<sequence>MSDTKIVTRFAPSPTGFIHVGNIRTALYAWLWARKNNGIFILRIEDTDKEREVAGSIDHIQKSLKWLGLNWDQGPDVGGPHAPYIQSERLDIYKKYAEILIKKGHAYPDPYTEEEVEKFRQEAQANKKPFLYREHRPADFGVWDGTRPLRFKVPEIKSFKWNDLVQGDLSAGEEALDDFILIKSDGYPTYNFAHIVDDIEMQVTHVVRGQEFISSTPKFLSVYQALEVAPPIFVTTPPILGEGGNKKLSKRDGAKDILDYEKEGYLAGAMINYLAFLGFNPGGEKEVYSRAELIQVFDLSKIQRSGAMWNDVKLDWFNKEHMKRLPQEEIKKNILELLPEKIKNPKLIPVIFERISKWGDVKAMVTRGELDLFSKTLEIDKNKFKEKILYKKTAPEKISENLKLAITVLKSLNKNNFTAENVKTALMEIANNLESRGELLHPVRYALSGADKSPDPFLIASILGKNETLSRLQKAIE</sequence>
<evidence type="ECO:0000313" key="11">
    <source>
        <dbReference type="Proteomes" id="UP000177693"/>
    </source>
</evidence>
<dbReference type="InterPro" id="IPR020058">
    <property type="entry name" value="Glu/Gln-tRNA-synth_Ib_cat-dom"/>
</dbReference>
<keyword evidence="7" id="KW-0963">Cytoplasm</keyword>
<comment type="subcellular location">
    <subcellularLocation>
        <location evidence="7">Cytoplasm</location>
    </subcellularLocation>
</comment>
<dbReference type="InterPro" id="IPR049940">
    <property type="entry name" value="GluQ/Sye"/>
</dbReference>
<comment type="function">
    <text evidence="7">Catalyzes the attachment of glutamate to tRNA(Glu) in a two-step reaction: glutamate is first activated by ATP to form Glu-AMP and then transferred to the acceptor end of tRNA(Glu).</text>
</comment>
<gene>
    <name evidence="7" type="primary">gltX</name>
    <name evidence="10" type="ORF">A3I23_00085</name>
</gene>
<comment type="caution">
    <text evidence="7">Lacks conserved residue(s) required for the propagation of feature annotation.</text>
</comment>
<dbReference type="Gene3D" id="3.40.50.620">
    <property type="entry name" value="HUPs"/>
    <property type="match status" value="1"/>
</dbReference>
<dbReference type="EMBL" id="MFVL01000013">
    <property type="protein sequence ID" value="OGJ01659.1"/>
    <property type="molecule type" value="Genomic_DNA"/>
</dbReference>
<dbReference type="GO" id="GO:0000049">
    <property type="term" value="F:tRNA binding"/>
    <property type="evidence" value="ECO:0007669"/>
    <property type="project" value="InterPro"/>
</dbReference>
<dbReference type="InterPro" id="IPR020751">
    <property type="entry name" value="aa-tRNA-synth_I_codon-bd_sub2"/>
</dbReference>
<dbReference type="GO" id="GO:0005524">
    <property type="term" value="F:ATP binding"/>
    <property type="evidence" value="ECO:0007669"/>
    <property type="project" value="UniProtKB-UniRule"/>
</dbReference>
<dbReference type="SUPFAM" id="SSF52374">
    <property type="entry name" value="Nucleotidylyl transferase"/>
    <property type="match status" value="1"/>
</dbReference>
<dbReference type="InterPro" id="IPR045462">
    <property type="entry name" value="aa-tRNA-synth_I_cd-bd"/>
</dbReference>
<accession>A0A1F6Y5N8</accession>
<keyword evidence="2 7" id="KW-0436">Ligase</keyword>
<dbReference type="HAMAP" id="MF_00022">
    <property type="entry name" value="Glu_tRNA_synth_type1"/>
    <property type="match status" value="1"/>
</dbReference>
<comment type="subunit">
    <text evidence="7">Monomer.</text>
</comment>
<feature type="binding site" evidence="7">
    <location>
        <position position="250"/>
    </location>
    <ligand>
        <name>ATP</name>
        <dbReference type="ChEBI" id="CHEBI:30616"/>
    </ligand>
</feature>
<feature type="domain" description="Glutamyl/glutaminyl-tRNA synthetase class Ib catalytic" evidence="8">
    <location>
        <begin position="5"/>
        <end position="316"/>
    </location>
</feature>
<protein>
    <recommendedName>
        <fullName evidence="7">Glutamate--tRNA ligase</fullName>
        <ecNumber evidence="7">6.1.1.17</ecNumber>
    </recommendedName>
    <alternativeName>
        <fullName evidence="7">Glutamyl-tRNA synthetase</fullName>
        <shortName evidence="7">GluRS</shortName>
    </alternativeName>
</protein>
<keyword evidence="5 7" id="KW-0648">Protein biosynthesis</keyword>
<dbReference type="Pfam" id="PF00749">
    <property type="entry name" value="tRNA-synt_1c"/>
    <property type="match status" value="1"/>
</dbReference>
<dbReference type="GO" id="GO:0008270">
    <property type="term" value="F:zinc ion binding"/>
    <property type="evidence" value="ECO:0007669"/>
    <property type="project" value="InterPro"/>
</dbReference>
<keyword evidence="4 7" id="KW-0067">ATP-binding</keyword>
<dbReference type="InterPro" id="IPR000924">
    <property type="entry name" value="Glu/Gln-tRNA-synth"/>
</dbReference>